<reference evidence="2 3" key="1">
    <citation type="submission" date="2018-08" db="EMBL/GenBank/DDBJ databases">
        <title>Genome and evolution of the arbuscular mycorrhizal fungus Diversispora epigaea (formerly Glomus versiforme) and its bacterial endosymbionts.</title>
        <authorList>
            <person name="Sun X."/>
            <person name="Fei Z."/>
            <person name="Harrison M."/>
        </authorList>
    </citation>
    <scope>NUCLEOTIDE SEQUENCE [LARGE SCALE GENOMIC DNA]</scope>
    <source>
        <strain evidence="2 3">IT104</strain>
    </source>
</reference>
<gene>
    <name evidence="2" type="ORF">Glove_575g43</name>
</gene>
<dbReference type="SUPFAM" id="SSF54695">
    <property type="entry name" value="POZ domain"/>
    <property type="match status" value="1"/>
</dbReference>
<keyword evidence="3" id="KW-1185">Reference proteome</keyword>
<dbReference type="SMART" id="SM00225">
    <property type="entry name" value="BTB"/>
    <property type="match status" value="1"/>
</dbReference>
<dbReference type="GO" id="GO:0051260">
    <property type="term" value="P:protein homooligomerization"/>
    <property type="evidence" value="ECO:0007669"/>
    <property type="project" value="InterPro"/>
</dbReference>
<dbReference type="EMBL" id="PQFF01000485">
    <property type="protein sequence ID" value="RHZ47625.1"/>
    <property type="molecule type" value="Genomic_DNA"/>
</dbReference>
<name>A0A397G9D2_9GLOM</name>
<accession>A0A397G9D2</accession>
<dbReference type="Gene3D" id="3.30.710.10">
    <property type="entry name" value="Potassium Channel Kv1.1, Chain A"/>
    <property type="match status" value="1"/>
</dbReference>
<dbReference type="AlphaFoldDB" id="A0A397G9D2"/>
<comment type="caution">
    <text evidence="2">The sequence shown here is derived from an EMBL/GenBank/DDBJ whole genome shotgun (WGS) entry which is preliminary data.</text>
</comment>
<proteinExistence type="predicted"/>
<dbReference type="InterPro" id="IPR000210">
    <property type="entry name" value="BTB/POZ_dom"/>
</dbReference>
<dbReference type="InterPro" id="IPR003131">
    <property type="entry name" value="T1-type_BTB"/>
</dbReference>
<evidence type="ECO:0000313" key="2">
    <source>
        <dbReference type="EMBL" id="RHZ47625.1"/>
    </source>
</evidence>
<protein>
    <recommendedName>
        <fullName evidence="1">BTB domain-containing protein</fullName>
    </recommendedName>
</protein>
<organism evidence="2 3">
    <name type="scientific">Diversispora epigaea</name>
    <dbReference type="NCBI Taxonomy" id="1348612"/>
    <lineage>
        <taxon>Eukaryota</taxon>
        <taxon>Fungi</taxon>
        <taxon>Fungi incertae sedis</taxon>
        <taxon>Mucoromycota</taxon>
        <taxon>Glomeromycotina</taxon>
        <taxon>Glomeromycetes</taxon>
        <taxon>Diversisporales</taxon>
        <taxon>Diversisporaceae</taxon>
        <taxon>Diversispora</taxon>
    </lineage>
</organism>
<dbReference type="InterPro" id="IPR011333">
    <property type="entry name" value="SKP1/BTB/POZ_sf"/>
</dbReference>
<dbReference type="Pfam" id="PF02214">
    <property type="entry name" value="BTB_2"/>
    <property type="match status" value="1"/>
</dbReference>
<feature type="domain" description="BTB" evidence="1">
    <location>
        <begin position="25"/>
        <end position="155"/>
    </location>
</feature>
<evidence type="ECO:0000259" key="1">
    <source>
        <dbReference type="SMART" id="SM00225"/>
    </source>
</evidence>
<evidence type="ECO:0000313" key="3">
    <source>
        <dbReference type="Proteomes" id="UP000266861"/>
    </source>
</evidence>
<dbReference type="STRING" id="1348612.A0A397G9D2"/>
<dbReference type="OrthoDB" id="10025005at2759"/>
<sequence>MNSEDTQVSRETSTDFSDIVIGPEQRIILSIGGFKYETYRSTLTSYPDTLLGTMFLERNKSLLRPNNDNEYFFDRDGYIFRYIIQFYRTGEIFWPDTNPLPPPCYHSDLNSNNNNQLQICSHFPNITNKELIAELTYFQIPFPPQKPLSITQQAILDNMNLMITTLEQVIRFMSSVFLLKTTINFGVDSTNNSIITCNRFHESEINEIVKSIYNFAYIMFISFGQRIAKKINRDNPEVELKFTKIRRRVEVEISIVYDDFNLDSVWNGNE</sequence>
<dbReference type="PANTHER" id="PTHR14499">
    <property type="entry name" value="POTASSIUM CHANNEL TETRAMERIZATION DOMAIN-CONTAINING"/>
    <property type="match status" value="1"/>
</dbReference>
<dbReference type="Proteomes" id="UP000266861">
    <property type="component" value="Unassembled WGS sequence"/>
</dbReference>
<dbReference type="PANTHER" id="PTHR14499:SF136">
    <property type="entry name" value="GH08630P"/>
    <property type="match status" value="1"/>
</dbReference>